<dbReference type="Proteomes" id="UP001149074">
    <property type="component" value="Unassembled WGS sequence"/>
</dbReference>
<evidence type="ECO:0000313" key="3">
    <source>
        <dbReference type="Proteomes" id="UP001149074"/>
    </source>
</evidence>
<feature type="region of interest" description="Disordered" evidence="1">
    <location>
        <begin position="198"/>
        <end position="224"/>
    </location>
</feature>
<accession>A0A9W9KKN0</accession>
<organism evidence="2 3">
    <name type="scientific">Penicillium argentinense</name>
    <dbReference type="NCBI Taxonomy" id="1131581"/>
    <lineage>
        <taxon>Eukaryota</taxon>
        <taxon>Fungi</taxon>
        <taxon>Dikarya</taxon>
        <taxon>Ascomycota</taxon>
        <taxon>Pezizomycotina</taxon>
        <taxon>Eurotiomycetes</taxon>
        <taxon>Eurotiomycetidae</taxon>
        <taxon>Eurotiales</taxon>
        <taxon>Aspergillaceae</taxon>
        <taxon>Penicillium</taxon>
    </lineage>
</organism>
<dbReference type="OrthoDB" id="5552418at2759"/>
<dbReference type="GeneID" id="81353933"/>
<feature type="compositionally biased region" description="Low complexity" evidence="1">
    <location>
        <begin position="207"/>
        <end position="219"/>
    </location>
</feature>
<reference evidence="2" key="2">
    <citation type="journal article" date="2023" name="IMA Fungus">
        <title>Comparative genomic study of the Penicillium genus elucidates a diverse pangenome and 15 lateral gene transfer events.</title>
        <authorList>
            <person name="Petersen C."/>
            <person name="Sorensen T."/>
            <person name="Nielsen M.R."/>
            <person name="Sondergaard T.E."/>
            <person name="Sorensen J.L."/>
            <person name="Fitzpatrick D.A."/>
            <person name="Frisvad J.C."/>
            <person name="Nielsen K.L."/>
        </authorList>
    </citation>
    <scope>NUCLEOTIDE SEQUENCE</scope>
    <source>
        <strain evidence="2">IBT 30761</strain>
    </source>
</reference>
<dbReference type="EMBL" id="JAPQKI010000003">
    <property type="protein sequence ID" value="KAJ5109815.1"/>
    <property type="molecule type" value="Genomic_DNA"/>
</dbReference>
<evidence type="ECO:0000313" key="2">
    <source>
        <dbReference type="EMBL" id="KAJ5109815.1"/>
    </source>
</evidence>
<proteinExistence type="predicted"/>
<dbReference type="AlphaFoldDB" id="A0A9W9KKN0"/>
<dbReference type="RefSeq" id="XP_056477926.1">
    <property type="nucleotide sequence ID" value="XM_056614954.1"/>
</dbReference>
<feature type="region of interest" description="Disordered" evidence="1">
    <location>
        <begin position="1"/>
        <end position="98"/>
    </location>
</feature>
<keyword evidence="3" id="KW-1185">Reference proteome</keyword>
<comment type="caution">
    <text evidence="2">The sequence shown here is derived from an EMBL/GenBank/DDBJ whole genome shotgun (WGS) entry which is preliminary data.</text>
</comment>
<name>A0A9W9KKN0_9EURO</name>
<evidence type="ECO:0000256" key="1">
    <source>
        <dbReference type="SAM" id="MobiDB-lite"/>
    </source>
</evidence>
<feature type="compositionally biased region" description="Polar residues" evidence="1">
    <location>
        <begin position="59"/>
        <end position="74"/>
    </location>
</feature>
<gene>
    <name evidence="2" type="ORF">N7532_002460</name>
</gene>
<reference evidence="2" key="1">
    <citation type="submission" date="2022-11" db="EMBL/GenBank/DDBJ databases">
        <authorList>
            <person name="Petersen C."/>
        </authorList>
    </citation>
    <scope>NUCLEOTIDE SEQUENCE</scope>
    <source>
        <strain evidence="2">IBT 30761</strain>
    </source>
</reference>
<feature type="compositionally biased region" description="Basic and acidic residues" evidence="1">
    <location>
        <begin position="1"/>
        <end position="14"/>
    </location>
</feature>
<protein>
    <submittedName>
        <fullName evidence="2">Uncharacterized protein</fullName>
    </submittedName>
</protein>
<sequence>MDGDDHRKQHERLMARSGNAAARGRTTDPFESAMHPRGDPTGLSQPPERAQMSYDYGYTGSSFAGGSLQGNEVQSYPPEFARPRQTPSTSQQRRRAPEMPPFVPYEPAMLYGFGQQGPAQGPFEVVPQYPTRQSAAIEALSNQFPVPQYFTPEEPSGTGVPGLSPYLNAQLPYNQPGPMARPSTTQPFPATMTDFTPIGPAAAGRLDPPQQQTDSPQQPVADPSNLDEAYTQYRRALHSTFDHARAGRLVEASRSLLEISEWLVTNARDLGILRDDHLLYQDRLQLWNDFNLCWLAVCQKQKDISQDLIATGHPPAHMSLISRDRLEAMGKDLIQLCDQLEQYGLVDYQLGIWEEEILCVLGQCLDVIESRPELRRIPAMPEPATAVPRP</sequence>